<evidence type="ECO:0000256" key="4">
    <source>
        <dbReference type="RuleBase" id="RU366026"/>
    </source>
</evidence>
<dbReference type="UniPathway" id="UPA00148">
    <property type="reaction ID" value="UER00233"/>
</dbReference>
<protein>
    <recommendedName>
        <fullName evidence="4">Corrinoid adenosyltransferase</fullName>
        <ecNumber evidence="4">2.5.1.17</ecNumber>
    </recommendedName>
    <alternativeName>
        <fullName evidence="4">Cob(II)alamin adenosyltransferase</fullName>
    </alternativeName>
    <alternativeName>
        <fullName evidence="4">Cob(II)yrinic acid a,c-diamide adenosyltransferase</fullName>
    </alternativeName>
    <alternativeName>
        <fullName evidence="4">Cobinamide/cobalamin adenosyltransferase</fullName>
    </alternativeName>
</protein>
<dbReference type="PANTHER" id="PTHR12213">
    <property type="entry name" value="CORRINOID ADENOSYLTRANSFERASE"/>
    <property type="match status" value="1"/>
</dbReference>
<dbReference type="Pfam" id="PF01923">
    <property type="entry name" value="Cob_adeno_trans"/>
    <property type="match status" value="1"/>
</dbReference>
<comment type="similarity">
    <text evidence="4">Belongs to the Cob(I)alamin adenosyltransferase family.</text>
</comment>
<keyword evidence="4" id="KW-0169">Cobalamin biosynthesis</keyword>
<evidence type="ECO:0000256" key="1">
    <source>
        <dbReference type="ARBA" id="ARBA00022679"/>
    </source>
</evidence>
<dbReference type="GO" id="GO:0008817">
    <property type="term" value="F:corrinoid adenosyltransferase activity"/>
    <property type="evidence" value="ECO:0007669"/>
    <property type="project" value="UniProtKB-UniRule"/>
</dbReference>
<organism evidence="6 7">
    <name type="scientific">Saliniradius amylolyticus</name>
    <dbReference type="NCBI Taxonomy" id="2183582"/>
    <lineage>
        <taxon>Bacteria</taxon>
        <taxon>Pseudomonadati</taxon>
        <taxon>Pseudomonadota</taxon>
        <taxon>Gammaproteobacteria</taxon>
        <taxon>Alteromonadales</taxon>
        <taxon>Alteromonadaceae</taxon>
        <taxon>Saliniradius</taxon>
    </lineage>
</organism>
<evidence type="ECO:0000313" key="6">
    <source>
        <dbReference type="EMBL" id="AWL11683.1"/>
    </source>
</evidence>
<proteinExistence type="inferred from homology"/>
<keyword evidence="1 4" id="KW-0808">Transferase</keyword>
<dbReference type="KEGG" id="salh:HMF8227_01202"/>
<dbReference type="EMBL" id="CP029347">
    <property type="protein sequence ID" value="AWL11683.1"/>
    <property type="molecule type" value="Genomic_DNA"/>
</dbReference>
<keyword evidence="2 4" id="KW-0547">Nucleotide-binding</keyword>
<feature type="domain" description="Cobalamin adenosyltransferase-like" evidence="5">
    <location>
        <begin position="3"/>
        <end position="162"/>
    </location>
</feature>
<gene>
    <name evidence="6" type="primary">mmaB</name>
    <name evidence="6" type="ORF">HMF8227_01202</name>
</gene>
<dbReference type="InterPro" id="IPR016030">
    <property type="entry name" value="CblAdoTrfase-like"/>
</dbReference>
<dbReference type="GO" id="GO:0009236">
    <property type="term" value="P:cobalamin biosynthetic process"/>
    <property type="evidence" value="ECO:0007669"/>
    <property type="project" value="UniProtKB-UniRule"/>
</dbReference>
<comment type="pathway">
    <text evidence="4">Cofactor biosynthesis; adenosylcobalamin biosynthesis; adenosylcobalamin from cob(II)yrinate a,c-diamide: step 2/7.</text>
</comment>
<evidence type="ECO:0000313" key="7">
    <source>
        <dbReference type="Proteomes" id="UP000245728"/>
    </source>
</evidence>
<comment type="catalytic activity">
    <reaction evidence="4">
        <text>2 cob(II)alamin + reduced [electron-transfer flavoprotein] + 2 ATP = 2 adenosylcob(III)alamin + 2 triphosphate + oxidized [electron-transfer flavoprotein] + 3 H(+)</text>
        <dbReference type="Rhea" id="RHEA:28671"/>
        <dbReference type="Rhea" id="RHEA-COMP:10685"/>
        <dbReference type="Rhea" id="RHEA-COMP:10686"/>
        <dbReference type="ChEBI" id="CHEBI:15378"/>
        <dbReference type="ChEBI" id="CHEBI:16304"/>
        <dbReference type="ChEBI" id="CHEBI:18036"/>
        <dbReference type="ChEBI" id="CHEBI:18408"/>
        <dbReference type="ChEBI" id="CHEBI:30616"/>
        <dbReference type="ChEBI" id="CHEBI:57692"/>
        <dbReference type="ChEBI" id="CHEBI:58307"/>
        <dbReference type="EC" id="2.5.1.17"/>
    </reaction>
</comment>
<dbReference type="InterPro" id="IPR029499">
    <property type="entry name" value="PduO-typ"/>
</dbReference>
<dbReference type="OrthoDB" id="9778896at2"/>
<comment type="catalytic activity">
    <reaction evidence="4">
        <text>2 cob(II)yrinate a,c diamide + reduced [electron-transfer flavoprotein] + 2 ATP = 2 adenosylcob(III)yrinate a,c-diamide + 2 triphosphate + oxidized [electron-transfer flavoprotein] + 3 H(+)</text>
        <dbReference type="Rhea" id="RHEA:11528"/>
        <dbReference type="Rhea" id="RHEA-COMP:10685"/>
        <dbReference type="Rhea" id="RHEA-COMP:10686"/>
        <dbReference type="ChEBI" id="CHEBI:15378"/>
        <dbReference type="ChEBI" id="CHEBI:18036"/>
        <dbReference type="ChEBI" id="CHEBI:30616"/>
        <dbReference type="ChEBI" id="CHEBI:57692"/>
        <dbReference type="ChEBI" id="CHEBI:58307"/>
        <dbReference type="ChEBI" id="CHEBI:58503"/>
        <dbReference type="ChEBI" id="CHEBI:58537"/>
        <dbReference type="EC" id="2.5.1.17"/>
    </reaction>
</comment>
<dbReference type="RefSeq" id="WP_109339308.1">
    <property type="nucleotide sequence ID" value="NZ_CP029347.1"/>
</dbReference>
<dbReference type="SUPFAM" id="SSF89028">
    <property type="entry name" value="Cobalamin adenosyltransferase-like"/>
    <property type="match status" value="1"/>
</dbReference>
<reference evidence="6 7" key="1">
    <citation type="submission" date="2018-05" db="EMBL/GenBank/DDBJ databases">
        <title>Salinimonas sp. HMF8227 Genome sequencing and assembly.</title>
        <authorList>
            <person name="Kang H."/>
            <person name="Kang J."/>
            <person name="Cha I."/>
            <person name="Kim H."/>
            <person name="Joh K."/>
        </authorList>
    </citation>
    <scope>NUCLEOTIDE SEQUENCE [LARGE SCALE GENOMIC DNA]</scope>
    <source>
        <strain evidence="6 7">HMF8227</strain>
    </source>
</reference>
<dbReference type="AlphaFoldDB" id="A0A2S2E215"/>
<dbReference type="PANTHER" id="PTHR12213:SF0">
    <property type="entry name" value="CORRINOID ADENOSYLTRANSFERASE MMAB"/>
    <property type="match status" value="1"/>
</dbReference>
<accession>A0A2S2E215</accession>
<name>A0A2S2E215_9ALTE</name>
<dbReference type="Gene3D" id="1.20.1200.10">
    <property type="entry name" value="Cobalamin adenosyltransferase-like"/>
    <property type="match status" value="1"/>
</dbReference>
<dbReference type="InterPro" id="IPR036451">
    <property type="entry name" value="CblAdoTrfase-like_sf"/>
</dbReference>
<evidence type="ECO:0000259" key="5">
    <source>
        <dbReference type="Pfam" id="PF01923"/>
    </source>
</evidence>
<dbReference type="GO" id="GO:0005524">
    <property type="term" value="F:ATP binding"/>
    <property type="evidence" value="ECO:0007669"/>
    <property type="project" value="UniProtKB-UniRule"/>
</dbReference>
<dbReference type="EC" id="2.5.1.17" evidence="4"/>
<dbReference type="Proteomes" id="UP000245728">
    <property type="component" value="Chromosome"/>
</dbReference>
<keyword evidence="3 4" id="KW-0067">ATP-binding</keyword>
<dbReference type="NCBIfam" id="TIGR00636">
    <property type="entry name" value="PduO_Nterm"/>
    <property type="match status" value="1"/>
</dbReference>
<evidence type="ECO:0000256" key="2">
    <source>
        <dbReference type="ARBA" id="ARBA00022741"/>
    </source>
</evidence>
<sequence>MKIYTRTGDKGNTQVYADTVEPLPKNHRLLEVYGTLDELNAHLGLLASYLDISESHCQAIFEVQQKLFHIGFTLSASSELTDSDVTELEHQIDQWHTELPPQTSFILPGGCTKAAQAQVCRTVCRRAERHVVALSEQRDVSPQALCYLNRLSDWLFTLSRYLNHQQGITEQKV</sequence>
<evidence type="ECO:0000256" key="3">
    <source>
        <dbReference type="ARBA" id="ARBA00022840"/>
    </source>
</evidence>
<keyword evidence="7" id="KW-1185">Reference proteome</keyword>